<dbReference type="InterPro" id="IPR032675">
    <property type="entry name" value="LRR_dom_sf"/>
</dbReference>
<name>A0A1M5KTL8_9FIRM</name>
<dbReference type="EMBL" id="FQWX01000003">
    <property type="protein sequence ID" value="SHG56020.1"/>
    <property type="molecule type" value="Genomic_DNA"/>
</dbReference>
<dbReference type="AlphaFoldDB" id="A0A1M5KTL8"/>
<dbReference type="Proteomes" id="UP000243255">
    <property type="component" value="Unassembled WGS sequence"/>
</dbReference>
<evidence type="ECO:0000313" key="2">
    <source>
        <dbReference type="Proteomes" id="UP000243255"/>
    </source>
</evidence>
<sequence length="248" mass="28307">MKIVTLLPFLLIITIFSFGSISVAHESLSSNDVLSESQLKEIFPDYNFRNAVKERVSPNEITLNNIKSLDGVFDATNEKISDLKGISTLENIDSFIFWNNNIKTIPNEILLLNDLDYINIANNYITTDNILNLLSRKGVKINYDLNFIDSNKNQYLLEAKYKNLSISKNESIDLRKVIEKNIDNYYKYWEVSTEIPKDLDLVVYIEDKNIVSENDMIITGKNKGTTVVKIGLNNKNLNQIANISITVD</sequence>
<dbReference type="Gene3D" id="3.80.10.10">
    <property type="entry name" value="Ribonuclease Inhibitor"/>
    <property type="match status" value="1"/>
</dbReference>
<gene>
    <name evidence="1" type="ORF">SAMN04488530_103108</name>
</gene>
<evidence type="ECO:0000313" key="1">
    <source>
        <dbReference type="EMBL" id="SHG56020.1"/>
    </source>
</evidence>
<proteinExistence type="predicted"/>
<keyword evidence="2" id="KW-1185">Reference proteome</keyword>
<protein>
    <submittedName>
        <fullName evidence="1">Uncharacterized protein</fullName>
    </submittedName>
</protein>
<dbReference type="OrthoDB" id="1749713at2"/>
<accession>A0A1M5KTL8</accession>
<dbReference type="RefSeq" id="WP_073124060.1">
    <property type="nucleotide sequence ID" value="NZ_BAABCH010000103.1"/>
</dbReference>
<organism evidence="1 2">
    <name type="scientific">Asaccharospora irregularis DSM 2635</name>
    <dbReference type="NCBI Taxonomy" id="1121321"/>
    <lineage>
        <taxon>Bacteria</taxon>
        <taxon>Bacillati</taxon>
        <taxon>Bacillota</taxon>
        <taxon>Clostridia</taxon>
        <taxon>Peptostreptococcales</taxon>
        <taxon>Peptostreptococcaceae</taxon>
        <taxon>Asaccharospora</taxon>
    </lineage>
</organism>
<reference evidence="2" key="1">
    <citation type="submission" date="2016-11" db="EMBL/GenBank/DDBJ databases">
        <authorList>
            <person name="Varghese N."/>
            <person name="Submissions S."/>
        </authorList>
    </citation>
    <scope>NUCLEOTIDE SEQUENCE [LARGE SCALE GENOMIC DNA]</scope>
    <source>
        <strain evidence="2">DSM 2635</strain>
    </source>
</reference>